<dbReference type="Pfam" id="PF00171">
    <property type="entry name" value="Aldedh"/>
    <property type="match status" value="1"/>
</dbReference>
<dbReference type="SUPFAM" id="SSF53720">
    <property type="entry name" value="ALDH-like"/>
    <property type="match status" value="1"/>
</dbReference>
<dbReference type="PANTHER" id="PTHR42986:SF1">
    <property type="entry name" value="BENZALDEHYDE DEHYDROGENASE YFMT"/>
    <property type="match status" value="1"/>
</dbReference>
<dbReference type="GO" id="GO:0016620">
    <property type="term" value="F:oxidoreductase activity, acting on the aldehyde or oxo group of donors, NAD or NADP as acceptor"/>
    <property type="evidence" value="ECO:0007669"/>
    <property type="project" value="InterPro"/>
</dbReference>
<sequence length="67" mass="7421">MRIAREEIFGPEAAVIKVKDYLEALATANDSEFGLSAGIVTISLKHATHFKRRRGRYGDGQCADRGR</sequence>
<comment type="caution">
    <text evidence="4">The sequence shown here is derived from an EMBL/GenBank/DDBJ whole genome shotgun (WGS) entry which is preliminary data.</text>
</comment>
<dbReference type="EMBL" id="JACIEW010000006">
    <property type="protein sequence ID" value="MBB4053120.1"/>
    <property type="molecule type" value="Genomic_DNA"/>
</dbReference>
<dbReference type="Gene3D" id="3.40.309.10">
    <property type="entry name" value="Aldehyde Dehydrogenase, Chain A, domain 2"/>
    <property type="match status" value="1"/>
</dbReference>
<comment type="similarity">
    <text evidence="1">Belongs to the aldehyde dehydrogenase family.</text>
</comment>
<dbReference type="Proteomes" id="UP000547011">
    <property type="component" value="Unassembled WGS sequence"/>
</dbReference>
<keyword evidence="2" id="KW-0520">NAD</keyword>
<feature type="domain" description="Aldehyde dehydrogenase" evidence="3">
    <location>
        <begin position="1"/>
        <end position="53"/>
    </location>
</feature>
<evidence type="ECO:0000256" key="2">
    <source>
        <dbReference type="ARBA" id="ARBA00023027"/>
    </source>
</evidence>
<dbReference type="InterPro" id="IPR016161">
    <property type="entry name" value="Ald_DH/histidinol_DH"/>
</dbReference>
<dbReference type="PANTHER" id="PTHR42986">
    <property type="entry name" value="BENZALDEHYDE DEHYDROGENASE YFMT"/>
    <property type="match status" value="1"/>
</dbReference>
<dbReference type="InterPro" id="IPR016163">
    <property type="entry name" value="Ald_DH_C"/>
</dbReference>
<protein>
    <submittedName>
        <fullName evidence="4">Acyl-CoA reductase-like NAD-dependent aldehyde dehydrogenase</fullName>
    </submittedName>
</protein>
<evidence type="ECO:0000313" key="5">
    <source>
        <dbReference type="Proteomes" id="UP000547011"/>
    </source>
</evidence>
<organism evidence="4 5">
    <name type="scientific">Devosia subaequoris</name>
    <dbReference type="NCBI Taxonomy" id="395930"/>
    <lineage>
        <taxon>Bacteria</taxon>
        <taxon>Pseudomonadati</taxon>
        <taxon>Pseudomonadota</taxon>
        <taxon>Alphaproteobacteria</taxon>
        <taxon>Hyphomicrobiales</taxon>
        <taxon>Devosiaceae</taxon>
        <taxon>Devosia</taxon>
    </lineage>
</organism>
<gene>
    <name evidence="4" type="ORF">GGR20_002776</name>
</gene>
<keyword evidence="5" id="KW-1185">Reference proteome</keyword>
<reference evidence="4 5" key="1">
    <citation type="submission" date="2020-08" db="EMBL/GenBank/DDBJ databases">
        <title>Genomic Encyclopedia of Type Strains, Phase IV (KMG-IV): sequencing the most valuable type-strain genomes for metagenomic binning, comparative biology and taxonomic classification.</title>
        <authorList>
            <person name="Goeker M."/>
        </authorList>
    </citation>
    <scope>NUCLEOTIDE SEQUENCE [LARGE SCALE GENOMIC DNA]</scope>
    <source>
        <strain evidence="4 5">DSM 23447</strain>
    </source>
</reference>
<dbReference type="AlphaFoldDB" id="A0A7W6INX6"/>
<evidence type="ECO:0000256" key="1">
    <source>
        <dbReference type="ARBA" id="ARBA00009986"/>
    </source>
</evidence>
<accession>A0A7W6INX6</accession>
<dbReference type="InterPro" id="IPR015590">
    <property type="entry name" value="Aldehyde_DH_dom"/>
</dbReference>
<proteinExistence type="inferred from homology"/>
<evidence type="ECO:0000259" key="3">
    <source>
        <dbReference type="Pfam" id="PF00171"/>
    </source>
</evidence>
<name>A0A7W6INX6_9HYPH</name>
<evidence type="ECO:0000313" key="4">
    <source>
        <dbReference type="EMBL" id="MBB4053120.1"/>
    </source>
</evidence>